<evidence type="ECO:0000256" key="11">
    <source>
        <dbReference type="ARBA" id="ARBA00032593"/>
    </source>
</evidence>
<evidence type="ECO:0000256" key="8">
    <source>
        <dbReference type="ARBA" id="ARBA00023159"/>
    </source>
</evidence>
<keyword evidence="10" id="KW-0464">Manganese</keyword>
<evidence type="ECO:0000259" key="13">
    <source>
        <dbReference type="Pfam" id="PF02742"/>
    </source>
</evidence>
<dbReference type="PANTHER" id="PTHR33238">
    <property type="entry name" value="IRON (METAL) DEPENDENT REPRESSOR, DTXR FAMILY"/>
    <property type="match status" value="1"/>
</dbReference>
<dbReference type="InterPro" id="IPR007167">
    <property type="entry name" value="Fe-transptr_FeoA-like"/>
</dbReference>
<reference evidence="15 16" key="2">
    <citation type="journal article" date="2022" name="Arch. Microbiol.">
        <title>Rhodococcus pseudokoreensis sp. nov. isolated from the rhizosphere of young M26 apple rootstocks.</title>
        <authorList>
            <person name="Kampfer P."/>
            <person name="Glaeser S.P."/>
            <person name="Blom J."/>
            <person name="Wolf J."/>
            <person name="Benning S."/>
            <person name="Schloter M."/>
            <person name="Neumann-Schaal M."/>
        </authorList>
    </citation>
    <scope>NUCLEOTIDE SEQUENCE [LARGE SCALE GENOMIC DNA]</scope>
    <source>
        <strain evidence="15 16">R79</strain>
    </source>
</reference>
<protein>
    <recommendedName>
        <fullName evidence="11">Manganese transport regulator</fullName>
    </recommendedName>
</protein>
<evidence type="ECO:0000256" key="1">
    <source>
        <dbReference type="ARBA" id="ARBA00004496"/>
    </source>
</evidence>
<dbReference type="Pfam" id="PF01325">
    <property type="entry name" value="Fe_dep_repress"/>
    <property type="match status" value="1"/>
</dbReference>
<dbReference type="SUPFAM" id="SSF46785">
    <property type="entry name" value="Winged helix' DNA-binding domain"/>
    <property type="match status" value="1"/>
</dbReference>
<evidence type="ECO:0000256" key="10">
    <source>
        <dbReference type="ARBA" id="ARBA00023211"/>
    </source>
</evidence>
<dbReference type="RefSeq" id="WP_206004417.1">
    <property type="nucleotide sequence ID" value="NZ_CP070615.1"/>
</dbReference>
<dbReference type="SUPFAM" id="SSF50037">
    <property type="entry name" value="C-terminal domain of transcriptional repressors"/>
    <property type="match status" value="1"/>
</dbReference>
<dbReference type="Gene3D" id="1.10.10.10">
    <property type="entry name" value="Winged helix-like DNA-binding domain superfamily/Winged helix DNA-binding domain"/>
    <property type="match status" value="1"/>
</dbReference>
<evidence type="ECO:0000256" key="3">
    <source>
        <dbReference type="ARBA" id="ARBA00011738"/>
    </source>
</evidence>
<dbReference type="InterPro" id="IPR036388">
    <property type="entry name" value="WH-like_DNA-bd_sf"/>
</dbReference>
<evidence type="ECO:0000256" key="2">
    <source>
        <dbReference type="ARBA" id="ARBA00007871"/>
    </source>
</evidence>
<name>A0A974VYY4_9NOCA</name>
<keyword evidence="8" id="KW-0010">Activator</keyword>
<dbReference type="InterPro" id="IPR050536">
    <property type="entry name" value="DtxR_MntR_Metal-Reg"/>
</dbReference>
<keyword evidence="15" id="KW-0614">Plasmid</keyword>
<evidence type="ECO:0000259" key="14">
    <source>
        <dbReference type="Pfam" id="PF04023"/>
    </source>
</evidence>
<dbReference type="Pfam" id="PF02742">
    <property type="entry name" value="Fe_dep_repr_C"/>
    <property type="match status" value="1"/>
</dbReference>
<keyword evidence="9" id="KW-0804">Transcription</keyword>
<feature type="domain" description="HTH dtxR-type" evidence="12">
    <location>
        <begin position="17"/>
        <end position="66"/>
    </location>
</feature>
<evidence type="ECO:0000256" key="4">
    <source>
        <dbReference type="ARBA" id="ARBA00022490"/>
    </source>
</evidence>
<dbReference type="PANTHER" id="PTHR33238:SF11">
    <property type="entry name" value="TRANSCRIPTIONAL REGULATOR MNTR"/>
    <property type="match status" value="1"/>
</dbReference>
<dbReference type="InterPro" id="IPR001367">
    <property type="entry name" value="Fe_dep_repressor"/>
</dbReference>
<evidence type="ECO:0000256" key="9">
    <source>
        <dbReference type="ARBA" id="ARBA00023163"/>
    </source>
</evidence>
<keyword evidence="5" id="KW-0678">Repressor</keyword>
<feature type="domain" description="Ferrous iron transporter FeoA-like" evidence="14">
    <location>
        <begin position="160"/>
        <end position="229"/>
    </location>
</feature>
<evidence type="ECO:0000313" key="16">
    <source>
        <dbReference type="Proteomes" id="UP000662986"/>
    </source>
</evidence>
<gene>
    <name evidence="15" type="ORF">JWS13_02985</name>
</gene>
<comment type="subunit">
    <text evidence="3">Homodimer.</text>
</comment>
<organism evidence="15 16">
    <name type="scientific">Rhodococcus pseudokoreensis</name>
    <dbReference type="NCBI Taxonomy" id="2811421"/>
    <lineage>
        <taxon>Bacteria</taxon>
        <taxon>Bacillati</taxon>
        <taxon>Actinomycetota</taxon>
        <taxon>Actinomycetes</taxon>
        <taxon>Mycobacteriales</taxon>
        <taxon>Nocardiaceae</taxon>
        <taxon>Rhodococcus</taxon>
    </lineage>
</organism>
<comment type="subcellular location">
    <subcellularLocation>
        <location evidence="1">Cytoplasm</location>
    </subcellularLocation>
</comment>
<comment type="similarity">
    <text evidence="2">Belongs to the DtxR/MntR family.</text>
</comment>
<dbReference type="InterPro" id="IPR036421">
    <property type="entry name" value="Fe_dep_repressor_sf"/>
</dbReference>
<evidence type="ECO:0000256" key="5">
    <source>
        <dbReference type="ARBA" id="ARBA00022491"/>
    </source>
</evidence>
<proteinExistence type="inferred from homology"/>
<evidence type="ECO:0000313" key="15">
    <source>
        <dbReference type="EMBL" id="QSE87637.1"/>
    </source>
</evidence>
<geneLocation type="plasmid" evidence="15 16">
    <name>unnamed4</name>
</geneLocation>
<keyword evidence="4" id="KW-0963">Cytoplasm</keyword>
<dbReference type="Proteomes" id="UP000662986">
    <property type="component" value="Plasmid unnamed4"/>
</dbReference>
<keyword evidence="7" id="KW-0238">DNA-binding</keyword>
<sequence length="232" mass="25151">MPNYLIRTPSACCGCTLTDAVEDYLKAVFCLTARGEATSTSALARYLDVAAPTVSGLHKRLTGSGLARRSGIHQVTLTAHGELHALDVIRRNRLAKVFLTEFLSMSWDESAVEADVLEHAISPRLQSRLSAALGYPTHDPYGNPIPPVAGEYVEAWPGTLCAAAPCRNFTVERVTDHDSHALRLLADLEIYPGRVIARVDAIPDGGPLRVEITGRRHEMPLALADQIYGRAA</sequence>
<dbReference type="InterPro" id="IPR036390">
    <property type="entry name" value="WH_DNA-bd_sf"/>
</dbReference>
<dbReference type="SUPFAM" id="SSF47979">
    <property type="entry name" value="Iron-dependent repressor protein, dimerization domain"/>
    <property type="match status" value="1"/>
</dbReference>
<accession>A0A974VYY4</accession>
<dbReference type="EMBL" id="CP070615">
    <property type="protein sequence ID" value="QSE87637.1"/>
    <property type="molecule type" value="Genomic_DNA"/>
</dbReference>
<dbReference type="InterPro" id="IPR008988">
    <property type="entry name" value="Transcriptional_repressor_C"/>
</dbReference>
<dbReference type="InterPro" id="IPR022687">
    <property type="entry name" value="HTH_DTXR"/>
</dbReference>
<keyword evidence="6" id="KW-0805">Transcription regulation</keyword>
<evidence type="ECO:0000256" key="6">
    <source>
        <dbReference type="ARBA" id="ARBA00023015"/>
    </source>
</evidence>
<evidence type="ECO:0000259" key="12">
    <source>
        <dbReference type="Pfam" id="PF01325"/>
    </source>
</evidence>
<keyword evidence="16" id="KW-1185">Reference proteome</keyword>
<reference evidence="15 16" key="1">
    <citation type="journal article" date="2021" name="Microbiol. Resour. Announc.">
        <title>Complete Genome Sequences of Two Rhodococcus sp. Strains with Large and Linear Chromosomes, Isolated from Apple Rhizosphere.</title>
        <authorList>
            <person name="Benning S."/>
            <person name="Brugnone N."/>
            <person name="Siani R."/>
            <person name="Kublik S."/>
            <person name="Schloter M."/>
            <person name="Rad V."/>
        </authorList>
    </citation>
    <scope>NUCLEOTIDE SEQUENCE [LARGE SCALE GENOMIC DNA]</scope>
    <source>
        <strain evidence="15 16">R79</strain>
    </source>
</reference>
<feature type="domain" description="Iron dependent repressor metal binding and dimerisation" evidence="13">
    <location>
        <begin position="78"/>
        <end position="146"/>
    </location>
</feature>
<dbReference type="SMART" id="SM00529">
    <property type="entry name" value="HTH_DTXR"/>
    <property type="match status" value="1"/>
</dbReference>
<dbReference type="InterPro" id="IPR022689">
    <property type="entry name" value="Iron_dep_repressor"/>
</dbReference>
<evidence type="ECO:0000256" key="7">
    <source>
        <dbReference type="ARBA" id="ARBA00023125"/>
    </source>
</evidence>
<dbReference type="Pfam" id="PF04023">
    <property type="entry name" value="FeoA"/>
    <property type="match status" value="1"/>
</dbReference>